<name>A0A1I4PWA6_9BACI</name>
<accession>A0A1I4PWA6</accession>
<dbReference type="STRING" id="266892.SAMN04488054_13225"/>
<dbReference type="OrthoDB" id="2986360at2"/>
<organism evidence="1 2">
    <name type="scientific">Salibacterium qingdaonense</name>
    <dbReference type="NCBI Taxonomy" id="266892"/>
    <lineage>
        <taxon>Bacteria</taxon>
        <taxon>Bacillati</taxon>
        <taxon>Bacillota</taxon>
        <taxon>Bacilli</taxon>
        <taxon>Bacillales</taxon>
        <taxon>Bacillaceae</taxon>
    </lineage>
</organism>
<dbReference type="RefSeq" id="WP_090928230.1">
    <property type="nucleotide sequence ID" value="NZ_FOTY01000032.1"/>
</dbReference>
<evidence type="ECO:0000313" key="2">
    <source>
        <dbReference type="Proteomes" id="UP000199668"/>
    </source>
</evidence>
<reference evidence="1 2" key="1">
    <citation type="submission" date="2016-10" db="EMBL/GenBank/DDBJ databases">
        <authorList>
            <person name="de Groot N.N."/>
        </authorList>
    </citation>
    <scope>NUCLEOTIDE SEQUENCE [LARGE SCALE GENOMIC DNA]</scope>
    <source>
        <strain evidence="1 2">CGMCC 1.6134</strain>
    </source>
</reference>
<evidence type="ECO:0000313" key="1">
    <source>
        <dbReference type="EMBL" id="SFM31770.1"/>
    </source>
</evidence>
<dbReference type="EMBL" id="FOTY01000032">
    <property type="protein sequence ID" value="SFM31770.1"/>
    <property type="molecule type" value="Genomic_DNA"/>
</dbReference>
<gene>
    <name evidence="1" type="ORF">SAMN04488054_13225</name>
</gene>
<sequence>MNTTIIWNPKVMVSAIISLILAGWLTAAVQASESEGNEAEAVNKTAISSVQALNHGGSVIEVTFTRQVESFDRFDVQVVHDVSRERKGVKRVDMNEDGTGAVLHMYRSAELEHLQDYTMKIQIGKETLTNHVHRTQFMDGGKIENMDAGDVKERQVTLTSGEESKTLTVPDGLDLIHAFNKDMHVKINGRNEMVSYEMVSEEELDRDDSFVGQFDMPYHLLVEKKQGTTVTGVSQELDLASFLIVKNNERITLDDVKQGDMLLFNEDEGVAEVYNQTLNGPLERIFEESIDMNGSNYEYAGSFVEADGDTTSFDSDVAENLKGSVTMYLNPDDSILAVTTK</sequence>
<dbReference type="AlphaFoldDB" id="A0A1I4PWA6"/>
<proteinExistence type="predicted"/>
<dbReference type="Proteomes" id="UP000199668">
    <property type="component" value="Unassembled WGS sequence"/>
</dbReference>
<keyword evidence="2" id="KW-1185">Reference proteome</keyword>
<protein>
    <submittedName>
        <fullName evidence="1">Uncharacterized protein</fullName>
    </submittedName>
</protein>